<name>A0ABQ6IY64_9MICO</name>
<reference evidence="3" key="1">
    <citation type="journal article" date="2019" name="Int. J. Syst. Evol. Microbiol.">
        <title>The Global Catalogue of Microorganisms (GCM) 10K type strain sequencing project: providing services to taxonomists for standard genome sequencing and annotation.</title>
        <authorList>
            <consortium name="The Broad Institute Genomics Platform"/>
            <consortium name="The Broad Institute Genome Sequencing Center for Infectious Disease"/>
            <person name="Wu L."/>
            <person name="Ma J."/>
        </authorList>
    </citation>
    <scope>NUCLEOTIDE SEQUENCE [LARGE SCALE GENOMIC DNA]</scope>
    <source>
        <strain evidence="3">NBRC 113072</strain>
    </source>
</reference>
<evidence type="ECO:0000313" key="3">
    <source>
        <dbReference type="Proteomes" id="UP001157126"/>
    </source>
</evidence>
<gene>
    <name evidence="2" type="ORF">GCM10025883_41520</name>
</gene>
<dbReference type="Gene3D" id="3.30.390.10">
    <property type="entry name" value="Enolase-like, N-terminal domain"/>
    <property type="match status" value="1"/>
</dbReference>
<dbReference type="Pfam" id="PF13378">
    <property type="entry name" value="MR_MLE_C"/>
    <property type="match status" value="1"/>
</dbReference>
<accession>A0ABQ6IY64</accession>
<proteinExistence type="predicted"/>
<dbReference type="InterPro" id="IPR029065">
    <property type="entry name" value="Enolase_C-like"/>
</dbReference>
<dbReference type="Gene3D" id="3.20.20.120">
    <property type="entry name" value="Enolase-like C-terminal domain"/>
    <property type="match status" value="1"/>
</dbReference>
<sequence>MNARSIHDLCAAHGVPVFCGGMLETGLGRAANLALAGLPNFTLPGDISATSRYYARDITQSFELVDGHLIPPTGPGSGAVLDLDALDDVTTNSTLL</sequence>
<dbReference type="SUPFAM" id="SSF51604">
    <property type="entry name" value="Enolase C-terminal domain-like"/>
    <property type="match status" value="1"/>
</dbReference>
<dbReference type="InterPro" id="IPR029017">
    <property type="entry name" value="Enolase-like_N"/>
</dbReference>
<feature type="domain" description="Enolase C-terminal" evidence="1">
    <location>
        <begin position="2"/>
        <end position="84"/>
    </location>
</feature>
<dbReference type="Proteomes" id="UP001157126">
    <property type="component" value="Unassembled WGS sequence"/>
</dbReference>
<protein>
    <recommendedName>
        <fullName evidence="1">Enolase C-terminal domain-containing protein</fullName>
    </recommendedName>
</protein>
<keyword evidence="3" id="KW-1185">Reference proteome</keyword>
<evidence type="ECO:0000259" key="1">
    <source>
        <dbReference type="Pfam" id="PF13378"/>
    </source>
</evidence>
<dbReference type="EMBL" id="BSUO01000001">
    <property type="protein sequence ID" value="GMA42107.1"/>
    <property type="molecule type" value="Genomic_DNA"/>
</dbReference>
<comment type="caution">
    <text evidence="2">The sequence shown here is derived from an EMBL/GenBank/DDBJ whole genome shotgun (WGS) entry which is preliminary data.</text>
</comment>
<evidence type="ECO:0000313" key="2">
    <source>
        <dbReference type="EMBL" id="GMA42107.1"/>
    </source>
</evidence>
<organism evidence="2 3">
    <name type="scientific">Mobilicoccus caccae</name>
    <dbReference type="NCBI Taxonomy" id="1859295"/>
    <lineage>
        <taxon>Bacteria</taxon>
        <taxon>Bacillati</taxon>
        <taxon>Actinomycetota</taxon>
        <taxon>Actinomycetes</taxon>
        <taxon>Micrococcales</taxon>
        <taxon>Dermatophilaceae</taxon>
        <taxon>Mobilicoccus</taxon>
    </lineage>
</organism>
<dbReference type="InterPro" id="IPR036849">
    <property type="entry name" value="Enolase-like_C_sf"/>
</dbReference>